<organism evidence="2 3">
    <name type="scientific">Tenacibaculum lutimaris</name>
    <dbReference type="NCBI Taxonomy" id="285258"/>
    <lineage>
        <taxon>Bacteria</taxon>
        <taxon>Pseudomonadati</taxon>
        <taxon>Bacteroidota</taxon>
        <taxon>Flavobacteriia</taxon>
        <taxon>Flavobacteriales</taxon>
        <taxon>Flavobacteriaceae</taxon>
        <taxon>Tenacibaculum</taxon>
    </lineage>
</organism>
<accession>A0A420E3E9</accession>
<sequence length="154" mass="17430">MNRKLIKKSAAILAMTLLVFFSCKNQSNSNTEKRVEQQPKQEFIDEHNAKNSLDWVGTYEGTLPCASCPGINTILKLNTDLTFELTEVYLGEEHNSFVEKGSFSWDKKGTNITLNIPDRTPQYKCIEGALIALDTEEKVIEGELSKFYILSKTM</sequence>
<feature type="chain" id="PRO_5019025444" evidence="1">
    <location>
        <begin position="26"/>
        <end position="154"/>
    </location>
</feature>
<reference evidence="2 3" key="1">
    <citation type="submission" date="2018-09" db="EMBL/GenBank/DDBJ databases">
        <title>Genomic Encyclopedia of Archaeal and Bacterial Type Strains, Phase II (KMG-II): from individual species to whole genera.</title>
        <authorList>
            <person name="Goeker M."/>
        </authorList>
    </citation>
    <scope>NUCLEOTIDE SEQUENCE [LARGE SCALE GENOMIC DNA]</scope>
    <source>
        <strain evidence="2 3">DSM 16505</strain>
    </source>
</reference>
<dbReference type="RefSeq" id="WP_120186525.1">
    <property type="nucleotide sequence ID" value="NZ_RAQM01000007.1"/>
</dbReference>
<evidence type="ECO:0000256" key="1">
    <source>
        <dbReference type="SAM" id="SignalP"/>
    </source>
</evidence>
<evidence type="ECO:0000313" key="3">
    <source>
        <dbReference type="Proteomes" id="UP000285780"/>
    </source>
</evidence>
<name>A0A420E3E9_9FLAO</name>
<protein>
    <submittedName>
        <fullName evidence="2">NlpE-like protein</fullName>
    </submittedName>
</protein>
<comment type="caution">
    <text evidence="2">The sequence shown here is derived from an EMBL/GenBank/DDBJ whole genome shotgun (WGS) entry which is preliminary data.</text>
</comment>
<gene>
    <name evidence="2" type="ORF">C8N26_1308</name>
</gene>
<keyword evidence="3" id="KW-1185">Reference proteome</keyword>
<dbReference type="Proteomes" id="UP000285780">
    <property type="component" value="Unassembled WGS sequence"/>
</dbReference>
<proteinExistence type="predicted"/>
<dbReference type="Pfam" id="PF04170">
    <property type="entry name" value="NlpE"/>
    <property type="match status" value="1"/>
</dbReference>
<dbReference type="InterPro" id="IPR007298">
    <property type="entry name" value="Cu-R_lipoprotein_NlpE"/>
</dbReference>
<evidence type="ECO:0000313" key="2">
    <source>
        <dbReference type="EMBL" id="RKF04635.1"/>
    </source>
</evidence>
<dbReference type="PROSITE" id="PS51257">
    <property type="entry name" value="PROKAR_LIPOPROTEIN"/>
    <property type="match status" value="1"/>
</dbReference>
<dbReference type="AlphaFoldDB" id="A0A420E3E9"/>
<keyword evidence="1" id="KW-0732">Signal</keyword>
<dbReference type="Gene3D" id="2.40.128.640">
    <property type="match status" value="1"/>
</dbReference>
<dbReference type="EMBL" id="RAQM01000007">
    <property type="protein sequence ID" value="RKF04635.1"/>
    <property type="molecule type" value="Genomic_DNA"/>
</dbReference>
<feature type="signal peptide" evidence="1">
    <location>
        <begin position="1"/>
        <end position="25"/>
    </location>
</feature>